<organism evidence="3 4">
    <name type="scientific">Sinosporangium album</name>
    <dbReference type="NCBI Taxonomy" id="504805"/>
    <lineage>
        <taxon>Bacteria</taxon>
        <taxon>Bacillati</taxon>
        <taxon>Actinomycetota</taxon>
        <taxon>Actinomycetes</taxon>
        <taxon>Streptosporangiales</taxon>
        <taxon>Streptosporangiaceae</taxon>
        <taxon>Sinosporangium</taxon>
    </lineage>
</organism>
<feature type="compositionally biased region" description="Basic and acidic residues" evidence="1">
    <location>
        <begin position="195"/>
        <end position="207"/>
    </location>
</feature>
<keyword evidence="3" id="KW-0378">Hydrolase</keyword>
<accession>A0A1G7SIE4</accession>
<keyword evidence="3" id="KW-0540">Nuclease</keyword>
<proteinExistence type="predicted"/>
<reference evidence="3 4" key="1">
    <citation type="submission" date="2016-10" db="EMBL/GenBank/DDBJ databases">
        <authorList>
            <person name="de Groot N.N."/>
        </authorList>
    </citation>
    <scope>NUCLEOTIDE SEQUENCE [LARGE SCALE GENOMIC DNA]</scope>
    <source>
        <strain evidence="3 4">CPCC 201354</strain>
    </source>
</reference>
<name>A0A1G7SIE4_9ACTN</name>
<dbReference type="EMBL" id="FNCN01000002">
    <property type="protein sequence ID" value="SDG22768.1"/>
    <property type="molecule type" value="Genomic_DNA"/>
</dbReference>
<gene>
    <name evidence="3" type="ORF">SAMN05421505_102320</name>
</gene>
<evidence type="ECO:0000259" key="2">
    <source>
        <dbReference type="Pfam" id="PF13546"/>
    </source>
</evidence>
<feature type="domain" description="Transposase IS701-like DDE" evidence="2">
    <location>
        <begin position="14"/>
        <end position="129"/>
    </location>
</feature>
<dbReference type="Proteomes" id="UP000198923">
    <property type="component" value="Unassembled WGS sequence"/>
</dbReference>
<protein>
    <submittedName>
        <fullName evidence="3">DDE superfamily endonuclease</fullName>
    </submittedName>
</protein>
<evidence type="ECO:0000313" key="3">
    <source>
        <dbReference type="EMBL" id="SDG22768.1"/>
    </source>
</evidence>
<evidence type="ECO:0000313" key="4">
    <source>
        <dbReference type="Proteomes" id="UP000198923"/>
    </source>
</evidence>
<evidence type="ECO:0000256" key="1">
    <source>
        <dbReference type="SAM" id="MobiDB-lite"/>
    </source>
</evidence>
<keyword evidence="3" id="KW-0255">Endonuclease</keyword>
<sequence>MAEDLHLTDLPPDYADSRGRALIDWDLYLPEDPWIADGERCAAAEIHSGAGFRTKPQLLQAMIERAIAAGVPFAWVTADEAYGDNGPLLRFLEQTARLRKGFGLRGPAGRCPPHARARATGMPAAFRHCRHPAGSPVGRRRRAGLGPRPGGHLRAHTDKATRGKPAPQPGQPHLQPIPARPAQSRRTRVLPAQRPLEDLSAHHGESKRNRRHRRRGSGPDPISRQPATRNSPRSPHCINSILGVPVPVAP</sequence>
<dbReference type="GO" id="GO:0004519">
    <property type="term" value="F:endonuclease activity"/>
    <property type="evidence" value="ECO:0007669"/>
    <property type="project" value="UniProtKB-KW"/>
</dbReference>
<dbReference type="InterPro" id="IPR038721">
    <property type="entry name" value="IS701-like_DDE_dom"/>
</dbReference>
<keyword evidence="4" id="KW-1185">Reference proteome</keyword>
<dbReference type="Pfam" id="PF13546">
    <property type="entry name" value="DDE_5"/>
    <property type="match status" value="1"/>
</dbReference>
<dbReference type="STRING" id="504805.SAMN05421505_102320"/>
<dbReference type="AlphaFoldDB" id="A0A1G7SIE4"/>
<feature type="region of interest" description="Disordered" evidence="1">
    <location>
        <begin position="127"/>
        <end position="250"/>
    </location>
</feature>